<evidence type="ECO:0000313" key="3">
    <source>
        <dbReference type="Proteomes" id="UP000244890"/>
    </source>
</evidence>
<dbReference type="KEGG" id="had:CDV25_08580"/>
<dbReference type="RefSeq" id="WP_108911588.1">
    <property type="nucleotide sequence ID" value="NZ_CP021886.1"/>
</dbReference>
<evidence type="ECO:0000256" key="1">
    <source>
        <dbReference type="SAM" id="SignalP"/>
    </source>
</evidence>
<keyword evidence="1" id="KW-0732">Signal</keyword>
<protein>
    <recommendedName>
        <fullName evidence="4">Bacteriocin</fullName>
    </recommendedName>
</protein>
<feature type="signal peptide" evidence="1">
    <location>
        <begin position="1"/>
        <end position="20"/>
    </location>
</feature>
<evidence type="ECO:0000313" key="2">
    <source>
        <dbReference type="EMBL" id="AWI34811.1"/>
    </source>
</evidence>
<dbReference type="EMBL" id="CP021886">
    <property type="protein sequence ID" value="AWI34811.1"/>
    <property type="molecule type" value="Genomic_DNA"/>
</dbReference>
<reference evidence="2 3" key="1">
    <citation type="submission" date="2017-06" db="EMBL/GenBank/DDBJ databases">
        <title>Complete genome of Helicobacter apodemus.</title>
        <authorList>
            <person name="Cho S."/>
        </authorList>
    </citation>
    <scope>NUCLEOTIDE SEQUENCE [LARGE SCALE GENOMIC DNA]</scope>
    <source>
        <strain evidence="3">SNUVETPUB-15-01</strain>
    </source>
</reference>
<accession>A0A2U8FEU2</accession>
<sequence length="98" mass="10939">MKKLFLTLLVSLGFISSLSAQELDFIAVATQGKFNENSLGVKALSDEEMSKVVGGMQEARIYPLLIRVGTSLMITNLTYLNAPRPQDPVYSGRPWKFW</sequence>
<dbReference type="AlphaFoldDB" id="A0A2U8FEU2"/>
<organism evidence="2 3">
    <name type="scientific">Helicobacter apodemus</name>
    <dbReference type="NCBI Taxonomy" id="135569"/>
    <lineage>
        <taxon>Bacteria</taxon>
        <taxon>Pseudomonadati</taxon>
        <taxon>Campylobacterota</taxon>
        <taxon>Epsilonproteobacteria</taxon>
        <taxon>Campylobacterales</taxon>
        <taxon>Helicobacteraceae</taxon>
        <taxon>Helicobacter</taxon>
    </lineage>
</organism>
<name>A0A2U8FEU2_9HELI</name>
<dbReference type="Proteomes" id="UP000244890">
    <property type="component" value="Chromosome"/>
</dbReference>
<gene>
    <name evidence="2" type="ORF">CDV25_08580</name>
</gene>
<proteinExistence type="predicted"/>
<evidence type="ECO:0008006" key="4">
    <source>
        <dbReference type="Google" id="ProtNLM"/>
    </source>
</evidence>
<dbReference type="OrthoDB" id="5325292at2"/>
<feature type="chain" id="PRO_5015905942" description="Bacteriocin" evidence="1">
    <location>
        <begin position="21"/>
        <end position="98"/>
    </location>
</feature>